<dbReference type="Pfam" id="PF01522">
    <property type="entry name" value="Polysacc_deac_1"/>
    <property type="match status" value="1"/>
</dbReference>
<comment type="subcellular location">
    <subcellularLocation>
        <location evidence="1">Secreted</location>
    </subcellularLocation>
</comment>
<evidence type="ECO:0000313" key="5">
    <source>
        <dbReference type="Proteomes" id="UP000202259"/>
    </source>
</evidence>
<dbReference type="EMBL" id="CP020465">
    <property type="protein sequence ID" value="ASP47969.1"/>
    <property type="molecule type" value="Genomic_DNA"/>
</dbReference>
<protein>
    <recommendedName>
        <fullName evidence="3">NodB homology domain-containing protein</fullName>
    </recommendedName>
</protein>
<dbReference type="GO" id="GO:0016810">
    <property type="term" value="F:hydrolase activity, acting on carbon-nitrogen (but not peptide) bonds"/>
    <property type="evidence" value="ECO:0007669"/>
    <property type="project" value="InterPro"/>
</dbReference>
<dbReference type="AlphaFoldDB" id="A0A222G7X0"/>
<dbReference type="RefSeq" id="WP_081151084.1">
    <property type="nucleotide sequence ID" value="NZ_CP020465.1"/>
</dbReference>
<evidence type="ECO:0000313" key="4">
    <source>
        <dbReference type="EMBL" id="ASP47969.1"/>
    </source>
</evidence>
<dbReference type="OrthoDB" id="9814639at2"/>
<organism evidence="4 5">
    <name type="scientific">Cognaticolwellia beringensis</name>
    <dbReference type="NCBI Taxonomy" id="1967665"/>
    <lineage>
        <taxon>Bacteria</taxon>
        <taxon>Pseudomonadati</taxon>
        <taxon>Pseudomonadota</taxon>
        <taxon>Gammaproteobacteria</taxon>
        <taxon>Alteromonadales</taxon>
        <taxon>Colwelliaceae</taxon>
        <taxon>Cognaticolwellia</taxon>
    </lineage>
</organism>
<keyword evidence="2" id="KW-0732">Signal</keyword>
<dbReference type="PANTHER" id="PTHR34216">
    <property type="match status" value="1"/>
</dbReference>
<dbReference type="InterPro" id="IPR011330">
    <property type="entry name" value="Glyco_hydro/deAcase_b/a-brl"/>
</dbReference>
<feature type="domain" description="NodB homology" evidence="3">
    <location>
        <begin position="88"/>
        <end position="328"/>
    </location>
</feature>
<evidence type="ECO:0000256" key="1">
    <source>
        <dbReference type="ARBA" id="ARBA00004613"/>
    </source>
</evidence>
<dbReference type="Proteomes" id="UP000202259">
    <property type="component" value="Chromosome"/>
</dbReference>
<dbReference type="KEGG" id="cber:B5D82_09495"/>
<evidence type="ECO:0000259" key="3">
    <source>
        <dbReference type="PROSITE" id="PS51677"/>
    </source>
</evidence>
<dbReference type="CDD" id="cd10918">
    <property type="entry name" value="CE4_NodB_like_5s_6s"/>
    <property type="match status" value="1"/>
</dbReference>
<dbReference type="InterPro" id="IPR002509">
    <property type="entry name" value="NODB_dom"/>
</dbReference>
<dbReference type="PROSITE" id="PS51677">
    <property type="entry name" value="NODB"/>
    <property type="match status" value="1"/>
</dbReference>
<keyword evidence="5" id="KW-1185">Reference proteome</keyword>
<dbReference type="GO" id="GO:0005576">
    <property type="term" value="C:extracellular region"/>
    <property type="evidence" value="ECO:0007669"/>
    <property type="project" value="UniProtKB-SubCell"/>
</dbReference>
<proteinExistence type="predicted"/>
<evidence type="ECO:0000256" key="2">
    <source>
        <dbReference type="ARBA" id="ARBA00022729"/>
    </source>
</evidence>
<dbReference type="InterPro" id="IPR051398">
    <property type="entry name" value="Polysacch_Deacetylase"/>
</dbReference>
<dbReference type="SUPFAM" id="SSF88713">
    <property type="entry name" value="Glycoside hydrolase/deacetylase"/>
    <property type="match status" value="1"/>
</dbReference>
<sequence length="328" mass="37875">MLFNKVKTRVFRHLGMTKTLWHYRKNGVYCFNFHRIGDAEKCKYDPNVFSCSEGDLEKHLYFIKNNFEIIDQKQFIELVNNDQVVDKKLAYITFDDGYLDNYELAFPILSAMNIPATFFVATGLIESKVIPWWDEIAWHIKQSNLNELRLSSWNKTIILSAKPINKGIREVLSQFKSSSTPIEAQLIELRKKTGLVLSDYVSEFLSWDNIAEMDSAGMTIGAHSHSHRIFSSLSAKELSHELSHAKMLLEEKLTNKVLSISYPVGNASTYNKYMFDEIESQGYQLAFSFCYFINQQVSANKFQLGRFSISEPFNEVKFMELCLNAPTL</sequence>
<accession>A0A222G7X0</accession>
<dbReference type="Gene3D" id="3.20.20.370">
    <property type="entry name" value="Glycoside hydrolase/deacetylase"/>
    <property type="match status" value="1"/>
</dbReference>
<name>A0A222G7X0_9GAMM</name>
<dbReference type="GO" id="GO:0005975">
    <property type="term" value="P:carbohydrate metabolic process"/>
    <property type="evidence" value="ECO:0007669"/>
    <property type="project" value="InterPro"/>
</dbReference>
<dbReference type="PANTHER" id="PTHR34216:SF3">
    <property type="entry name" value="POLY-BETA-1,6-N-ACETYL-D-GLUCOSAMINE N-DEACETYLASE"/>
    <property type="match status" value="1"/>
</dbReference>
<gene>
    <name evidence="4" type="ORF">B5D82_09495</name>
</gene>
<reference evidence="4 5" key="1">
    <citation type="submission" date="2017-08" db="EMBL/GenBank/DDBJ databases">
        <title>Complete genome of Colwellia sp. NB097-1, a psychrophile bacterium ioslated from Bering Sea.</title>
        <authorList>
            <person name="Chen X."/>
        </authorList>
    </citation>
    <scope>NUCLEOTIDE SEQUENCE [LARGE SCALE GENOMIC DNA]</scope>
    <source>
        <strain evidence="4 5">NB097-1</strain>
    </source>
</reference>